<reference evidence="2 3" key="1">
    <citation type="journal article" date="2019" name="Sci. Rep.">
        <title>Orb-weaving spider Araneus ventricosus genome elucidates the spidroin gene catalogue.</title>
        <authorList>
            <person name="Kono N."/>
            <person name="Nakamura H."/>
            <person name="Ohtoshi R."/>
            <person name="Moran D.A.P."/>
            <person name="Shinohara A."/>
            <person name="Yoshida Y."/>
            <person name="Fujiwara M."/>
            <person name="Mori M."/>
            <person name="Tomita M."/>
            <person name="Arakawa K."/>
        </authorList>
    </citation>
    <scope>NUCLEOTIDE SEQUENCE [LARGE SCALE GENOMIC DNA]</scope>
</reference>
<feature type="compositionally biased region" description="Basic and acidic residues" evidence="1">
    <location>
        <begin position="157"/>
        <end position="175"/>
    </location>
</feature>
<comment type="caution">
    <text evidence="2">The sequence shown here is derived from an EMBL/GenBank/DDBJ whole genome shotgun (WGS) entry which is preliminary data.</text>
</comment>
<dbReference type="AlphaFoldDB" id="A0A4Y2NG45"/>
<dbReference type="Proteomes" id="UP000499080">
    <property type="component" value="Unassembled WGS sequence"/>
</dbReference>
<evidence type="ECO:0000313" key="3">
    <source>
        <dbReference type="Proteomes" id="UP000499080"/>
    </source>
</evidence>
<protein>
    <submittedName>
        <fullName evidence="2">Uncharacterized protein</fullName>
    </submittedName>
</protein>
<feature type="compositionally biased region" description="Polar residues" evidence="1">
    <location>
        <begin position="120"/>
        <end position="144"/>
    </location>
</feature>
<gene>
    <name evidence="2" type="ORF">AVEN_14355_1</name>
</gene>
<dbReference type="EMBL" id="BGPR01008954">
    <property type="protein sequence ID" value="GBN37077.1"/>
    <property type="molecule type" value="Genomic_DNA"/>
</dbReference>
<evidence type="ECO:0000313" key="2">
    <source>
        <dbReference type="EMBL" id="GBN37077.1"/>
    </source>
</evidence>
<feature type="region of interest" description="Disordered" evidence="1">
    <location>
        <begin position="111"/>
        <end position="200"/>
    </location>
</feature>
<sequence length="200" mass="23312">MFLSLWNNVIFPKTSYSPPKDKEQTVSCFFIHSQPTLNQPSKIGLRPYMAQMGSFYIEFIKRSLHSTPKHWWTKLYRNKFKNNTQKQYIKCQGVERAIDIKISKQLFKKSQFKSQHIKHTQTNTPTENGNSQERNFQHHINSRSSENRTPKISLTKPKWEEQSKVVSDRKSKAEARSGTIQSQQTGDPTVNVNARNSLPN</sequence>
<name>A0A4Y2NG45_ARAVE</name>
<evidence type="ECO:0000256" key="1">
    <source>
        <dbReference type="SAM" id="MobiDB-lite"/>
    </source>
</evidence>
<proteinExistence type="predicted"/>
<keyword evidence="3" id="KW-1185">Reference proteome</keyword>
<feature type="compositionally biased region" description="Polar residues" evidence="1">
    <location>
        <begin position="178"/>
        <end position="200"/>
    </location>
</feature>
<accession>A0A4Y2NG45</accession>
<organism evidence="2 3">
    <name type="scientific">Araneus ventricosus</name>
    <name type="common">Orbweaver spider</name>
    <name type="synonym">Epeira ventricosa</name>
    <dbReference type="NCBI Taxonomy" id="182803"/>
    <lineage>
        <taxon>Eukaryota</taxon>
        <taxon>Metazoa</taxon>
        <taxon>Ecdysozoa</taxon>
        <taxon>Arthropoda</taxon>
        <taxon>Chelicerata</taxon>
        <taxon>Arachnida</taxon>
        <taxon>Araneae</taxon>
        <taxon>Araneomorphae</taxon>
        <taxon>Entelegynae</taxon>
        <taxon>Araneoidea</taxon>
        <taxon>Araneidae</taxon>
        <taxon>Araneus</taxon>
    </lineage>
</organism>